<evidence type="ECO:0008006" key="4">
    <source>
        <dbReference type="Google" id="ProtNLM"/>
    </source>
</evidence>
<dbReference type="Gramene" id="PGSC0003DMT400084961">
    <property type="protein sequence ID" value="PGSC0003DMT400084961"/>
    <property type="gene ID" value="PGSC0003DMG400034532"/>
</dbReference>
<dbReference type="AlphaFoldDB" id="M1D8G2"/>
<feature type="region of interest" description="Disordered" evidence="1">
    <location>
        <begin position="144"/>
        <end position="183"/>
    </location>
</feature>
<dbReference type="HOGENOM" id="CLU_1252528_0_0_1"/>
<name>M1D8G2_SOLTU</name>
<dbReference type="EnsemblPlants" id="PGSC0003DMT400084961">
    <property type="protein sequence ID" value="PGSC0003DMT400084961"/>
    <property type="gene ID" value="PGSC0003DMG400034532"/>
</dbReference>
<evidence type="ECO:0000313" key="3">
    <source>
        <dbReference type="Proteomes" id="UP000011115"/>
    </source>
</evidence>
<evidence type="ECO:0000256" key="1">
    <source>
        <dbReference type="SAM" id="MobiDB-lite"/>
    </source>
</evidence>
<reference evidence="2" key="2">
    <citation type="submission" date="2015-06" db="UniProtKB">
        <authorList>
            <consortium name="EnsemblPlants"/>
        </authorList>
    </citation>
    <scope>IDENTIFICATION</scope>
    <source>
        <strain evidence="2">DM1-3 516 R44</strain>
    </source>
</reference>
<dbReference type="InParanoid" id="M1D8G2"/>
<accession>M1D8G2</accession>
<proteinExistence type="predicted"/>
<sequence>MALKRLKAAGERMILEERQLSIDGFMRGYPAISDTIQFHRFGGFTKPQFPYAPAKAMIYQMGNFTRSTDMRCTKVESYMTKLMDGAIKVALAFLRVRLTQCEATLVSHGDKFDNLIAKMESRENIEPSVDGTTFSANIDDVVDIDEDERDEDRSDDDFVEETNAEEIQRDEDEQQIAMTLTEL</sequence>
<keyword evidence="3" id="KW-1185">Reference proteome</keyword>
<protein>
    <recommendedName>
        <fullName evidence="4">Polyprotein protein</fullName>
    </recommendedName>
</protein>
<dbReference type="PaxDb" id="4113-PGSC0003DMT400084961"/>
<reference evidence="3" key="1">
    <citation type="journal article" date="2011" name="Nature">
        <title>Genome sequence and analysis of the tuber crop potato.</title>
        <authorList>
            <consortium name="The Potato Genome Sequencing Consortium"/>
        </authorList>
    </citation>
    <scope>NUCLEOTIDE SEQUENCE [LARGE SCALE GENOMIC DNA]</scope>
    <source>
        <strain evidence="3">cv. DM1-3 516 R44</strain>
    </source>
</reference>
<feature type="compositionally biased region" description="Acidic residues" evidence="1">
    <location>
        <begin position="144"/>
        <end position="174"/>
    </location>
</feature>
<organism evidence="2 3">
    <name type="scientific">Solanum tuberosum</name>
    <name type="common">Potato</name>
    <dbReference type="NCBI Taxonomy" id="4113"/>
    <lineage>
        <taxon>Eukaryota</taxon>
        <taxon>Viridiplantae</taxon>
        <taxon>Streptophyta</taxon>
        <taxon>Embryophyta</taxon>
        <taxon>Tracheophyta</taxon>
        <taxon>Spermatophyta</taxon>
        <taxon>Magnoliopsida</taxon>
        <taxon>eudicotyledons</taxon>
        <taxon>Gunneridae</taxon>
        <taxon>Pentapetalae</taxon>
        <taxon>asterids</taxon>
        <taxon>lamiids</taxon>
        <taxon>Solanales</taxon>
        <taxon>Solanaceae</taxon>
        <taxon>Solanoideae</taxon>
        <taxon>Solaneae</taxon>
        <taxon>Solanum</taxon>
    </lineage>
</organism>
<evidence type="ECO:0000313" key="2">
    <source>
        <dbReference type="EnsemblPlants" id="PGSC0003DMT400084961"/>
    </source>
</evidence>
<dbReference type="Proteomes" id="UP000011115">
    <property type="component" value="Unassembled WGS sequence"/>
</dbReference>